<feature type="transmembrane region" description="Helical" evidence="6">
    <location>
        <begin position="381"/>
        <end position="402"/>
    </location>
</feature>
<dbReference type="InterPro" id="IPR038050">
    <property type="entry name" value="Neuro_actylchol_rec"/>
</dbReference>
<feature type="chain" id="PRO_5035584567" evidence="7">
    <location>
        <begin position="24"/>
        <end position="634"/>
    </location>
</feature>
<feature type="compositionally biased region" description="Basic and acidic residues" evidence="5">
    <location>
        <begin position="548"/>
        <end position="557"/>
    </location>
</feature>
<dbReference type="GO" id="GO:0004888">
    <property type="term" value="F:transmembrane signaling receptor activity"/>
    <property type="evidence" value="ECO:0007669"/>
    <property type="project" value="InterPro"/>
</dbReference>
<dbReference type="PANTHER" id="PTHR18945">
    <property type="entry name" value="NEUROTRANSMITTER GATED ION CHANNEL"/>
    <property type="match status" value="1"/>
</dbReference>
<keyword evidence="7" id="KW-0732">Signal</keyword>
<dbReference type="InterPro" id="IPR006029">
    <property type="entry name" value="Neurotrans-gated_channel_TM"/>
</dbReference>
<sequence length="634" mass="71865">MPPNKAPFFYILVLCSILAVVSIGGMLSSFASTPDSTSNLKQSFENNSVPSDTIISRRLRESIPANFFPKQSKLNEVKLDPEGILKVQKLSDANSTSPLQCSLCGKLGVPLIPDNFLNDISLSCAQLDDYLAINMPIESCRPEIDKEDMCCDQSELLPPYECEQNIRNQILETYDTAVTPASKETRRVDVHTYLVFQYLSKVDVTSSAIEFYLSVYLEWKDPRLAWEVTSDTCVTSMNVRASIDPEKTDIWTPAFDLVNKVRGVQDFSDQPATVLSDGTVRWNRNGIFTALCTFVGLKKMPFDELGCQLHFAVDQQRVKLSLIEVQEFEIGDNGFAKGTFEQSYIEHSIIPERISTGYYIGDRSKNRFHADIFFRRASRHYVMFTIFPNILFVVLSFGQFFLDIGSGERLTFGVTIVLIMVTNGIVVSSLLPLCPEPLWINTINFASMVFTILCLLSTLAGLGIHNSHSNVMIGSCKKSRNEDTVKQSTASYARVEEDSTKDVIDHDKDKLEQSAASYARVEEDSIIDVIDVDNGVIETDDDLNDDNEEKKKPRTLCETDDDLNNDDEEKKKPRTLWKWFTIPKTQHEIAVALDRVFFFSLPILFLLFIIIMFTTEGRYEDEMDSEGHYASWWY</sequence>
<organism evidence="11">
    <name type="scientific">Chaetoceros debilis</name>
    <dbReference type="NCBI Taxonomy" id="122233"/>
    <lineage>
        <taxon>Eukaryota</taxon>
        <taxon>Sar</taxon>
        <taxon>Stramenopiles</taxon>
        <taxon>Ochrophyta</taxon>
        <taxon>Bacillariophyta</taxon>
        <taxon>Coscinodiscophyceae</taxon>
        <taxon>Chaetocerotophycidae</taxon>
        <taxon>Chaetocerotales</taxon>
        <taxon>Chaetocerotaceae</taxon>
        <taxon>Chaetoceros</taxon>
    </lineage>
</organism>
<evidence type="ECO:0000313" key="11">
    <source>
        <dbReference type="EMBL" id="CAE0462928.1"/>
    </source>
</evidence>
<evidence type="ECO:0000259" key="8">
    <source>
        <dbReference type="Pfam" id="PF02931"/>
    </source>
</evidence>
<feature type="domain" description="Neurotransmitter-gated ion-channel transmembrane" evidence="9">
    <location>
        <begin position="385"/>
        <end position="613"/>
    </location>
</feature>
<dbReference type="Pfam" id="PF02932">
    <property type="entry name" value="Neur_chan_memb"/>
    <property type="match status" value="1"/>
</dbReference>
<evidence type="ECO:0000259" key="9">
    <source>
        <dbReference type="Pfam" id="PF02932"/>
    </source>
</evidence>
<dbReference type="Gene3D" id="2.70.170.10">
    <property type="entry name" value="Neurotransmitter-gated ion-channel ligand-binding domain"/>
    <property type="match status" value="1"/>
</dbReference>
<feature type="domain" description="Neurotransmitter-gated ion-channel ligand-binding" evidence="8">
    <location>
        <begin position="164"/>
        <end position="324"/>
    </location>
</feature>
<gene>
    <name evidence="10" type="ORF">CDEB00056_LOCUS7768</name>
    <name evidence="11" type="ORF">CDEB00056_LOCUS7769</name>
</gene>
<evidence type="ECO:0000256" key="3">
    <source>
        <dbReference type="ARBA" id="ARBA00022989"/>
    </source>
</evidence>
<dbReference type="InterPro" id="IPR006202">
    <property type="entry name" value="Neur_chan_lig-bd"/>
</dbReference>
<evidence type="ECO:0000256" key="1">
    <source>
        <dbReference type="ARBA" id="ARBA00004141"/>
    </source>
</evidence>
<dbReference type="AlphaFoldDB" id="A0A6S8UK74"/>
<dbReference type="SUPFAM" id="SSF90112">
    <property type="entry name" value="Neurotransmitter-gated ion-channel transmembrane pore"/>
    <property type="match status" value="1"/>
</dbReference>
<proteinExistence type="predicted"/>
<dbReference type="InterPro" id="IPR036734">
    <property type="entry name" value="Neur_chan_lig-bd_sf"/>
</dbReference>
<name>A0A6S8UK74_9STRA</name>
<protein>
    <submittedName>
        <fullName evidence="11">Uncharacterized protein</fullName>
    </submittedName>
</protein>
<dbReference type="Gene3D" id="1.20.58.390">
    <property type="entry name" value="Neurotransmitter-gated ion-channel transmembrane domain"/>
    <property type="match status" value="1"/>
</dbReference>
<evidence type="ECO:0000256" key="4">
    <source>
        <dbReference type="ARBA" id="ARBA00023136"/>
    </source>
</evidence>
<evidence type="ECO:0000313" key="10">
    <source>
        <dbReference type="EMBL" id="CAE0462927.1"/>
    </source>
</evidence>
<feature type="transmembrane region" description="Helical" evidence="6">
    <location>
        <begin position="596"/>
        <end position="615"/>
    </location>
</feature>
<dbReference type="InterPro" id="IPR006201">
    <property type="entry name" value="Neur_channel"/>
</dbReference>
<keyword evidence="4 6" id="KW-0472">Membrane</keyword>
<feature type="region of interest" description="Disordered" evidence="5">
    <location>
        <begin position="538"/>
        <end position="569"/>
    </location>
</feature>
<dbReference type="EMBL" id="HBIO01010042">
    <property type="protein sequence ID" value="CAE0462927.1"/>
    <property type="molecule type" value="Transcribed_RNA"/>
</dbReference>
<feature type="transmembrane region" description="Helical" evidence="6">
    <location>
        <begin position="443"/>
        <end position="464"/>
    </location>
</feature>
<dbReference type="SUPFAM" id="SSF63712">
    <property type="entry name" value="Nicotinic receptor ligand binding domain-like"/>
    <property type="match status" value="1"/>
</dbReference>
<dbReference type="GO" id="GO:0005230">
    <property type="term" value="F:extracellular ligand-gated monoatomic ion channel activity"/>
    <property type="evidence" value="ECO:0007669"/>
    <property type="project" value="InterPro"/>
</dbReference>
<evidence type="ECO:0000256" key="5">
    <source>
        <dbReference type="SAM" id="MobiDB-lite"/>
    </source>
</evidence>
<keyword evidence="3 6" id="KW-1133">Transmembrane helix</keyword>
<evidence type="ECO:0000256" key="2">
    <source>
        <dbReference type="ARBA" id="ARBA00022692"/>
    </source>
</evidence>
<feature type="signal peptide" evidence="7">
    <location>
        <begin position="1"/>
        <end position="23"/>
    </location>
</feature>
<feature type="compositionally biased region" description="Acidic residues" evidence="5">
    <location>
        <begin position="558"/>
        <end position="567"/>
    </location>
</feature>
<evidence type="ECO:0000256" key="7">
    <source>
        <dbReference type="SAM" id="SignalP"/>
    </source>
</evidence>
<evidence type="ECO:0000256" key="6">
    <source>
        <dbReference type="SAM" id="Phobius"/>
    </source>
</evidence>
<accession>A0A6S8UK74</accession>
<feature type="transmembrane region" description="Helical" evidence="6">
    <location>
        <begin position="409"/>
        <end position="431"/>
    </location>
</feature>
<reference evidence="11" key="1">
    <citation type="submission" date="2021-01" db="EMBL/GenBank/DDBJ databases">
        <authorList>
            <person name="Corre E."/>
            <person name="Pelletier E."/>
            <person name="Niang G."/>
            <person name="Scheremetjew M."/>
            <person name="Finn R."/>
            <person name="Kale V."/>
            <person name="Holt S."/>
            <person name="Cochrane G."/>
            <person name="Meng A."/>
            <person name="Brown T."/>
            <person name="Cohen L."/>
        </authorList>
    </citation>
    <scope>NUCLEOTIDE SEQUENCE</scope>
    <source>
        <strain evidence="11">MM31A-1</strain>
    </source>
</reference>
<dbReference type="InterPro" id="IPR036719">
    <property type="entry name" value="Neuro-gated_channel_TM_sf"/>
</dbReference>
<comment type="subcellular location">
    <subcellularLocation>
        <location evidence="1">Membrane</location>
        <topology evidence="1">Multi-pass membrane protein</topology>
    </subcellularLocation>
</comment>
<feature type="compositionally biased region" description="Acidic residues" evidence="5">
    <location>
        <begin position="538"/>
        <end position="547"/>
    </location>
</feature>
<keyword evidence="2 6" id="KW-0812">Transmembrane</keyword>
<dbReference type="Pfam" id="PF02931">
    <property type="entry name" value="Neur_chan_LBD"/>
    <property type="match status" value="1"/>
</dbReference>
<dbReference type="GO" id="GO:0016020">
    <property type="term" value="C:membrane"/>
    <property type="evidence" value="ECO:0007669"/>
    <property type="project" value="UniProtKB-SubCell"/>
</dbReference>
<dbReference type="EMBL" id="HBIO01010043">
    <property type="protein sequence ID" value="CAE0462928.1"/>
    <property type="molecule type" value="Transcribed_RNA"/>
</dbReference>